<organism evidence="6 7">
    <name type="scientific">Streptomyces chrestomyceticus JCM 4735</name>
    <dbReference type="NCBI Taxonomy" id="1306181"/>
    <lineage>
        <taxon>Bacteria</taxon>
        <taxon>Bacillati</taxon>
        <taxon>Actinomycetota</taxon>
        <taxon>Actinomycetes</taxon>
        <taxon>Kitasatosporales</taxon>
        <taxon>Streptomycetaceae</taxon>
        <taxon>Streptomyces</taxon>
    </lineage>
</organism>
<dbReference type="GeneID" id="95619517"/>
<dbReference type="Proteomes" id="UP000287830">
    <property type="component" value="Unassembled WGS sequence"/>
</dbReference>
<dbReference type="EMBL" id="BHZC01000001">
    <property type="protein sequence ID" value="GCD32722.1"/>
    <property type="molecule type" value="Genomic_DNA"/>
</dbReference>
<comment type="caution">
    <text evidence="6">The sequence shown here is derived from an EMBL/GenBank/DDBJ whole genome shotgun (WGS) entry which is preliminary data.</text>
</comment>
<accession>A0A7U9PU11</accession>
<evidence type="ECO:0000256" key="2">
    <source>
        <dbReference type="ARBA" id="ARBA00022741"/>
    </source>
</evidence>
<name>A0A7U9PU11_9ACTN</name>
<dbReference type="InterPro" id="IPR011761">
    <property type="entry name" value="ATP-grasp"/>
</dbReference>
<evidence type="ECO:0000259" key="5">
    <source>
        <dbReference type="PROSITE" id="PS50975"/>
    </source>
</evidence>
<feature type="domain" description="ATP-grasp" evidence="5">
    <location>
        <begin position="120"/>
        <end position="339"/>
    </location>
</feature>
<evidence type="ECO:0000256" key="3">
    <source>
        <dbReference type="ARBA" id="ARBA00022840"/>
    </source>
</evidence>
<evidence type="ECO:0000256" key="1">
    <source>
        <dbReference type="ARBA" id="ARBA00022598"/>
    </source>
</evidence>
<keyword evidence="2 4" id="KW-0547">Nucleotide-binding</keyword>
<protein>
    <recommendedName>
        <fullName evidence="5">ATP-grasp domain-containing protein</fullName>
    </recommendedName>
</protein>
<dbReference type="InterPro" id="IPR041472">
    <property type="entry name" value="BL00235/CARNS1_N"/>
</dbReference>
<reference evidence="6 7" key="1">
    <citation type="submission" date="2018-11" db="EMBL/GenBank/DDBJ databases">
        <title>Whole genome sequence of Streptomyces chrestomyceticus NBRC 13444(T).</title>
        <authorList>
            <person name="Komaki H."/>
            <person name="Tamura T."/>
        </authorList>
    </citation>
    <scope>NUCLEOTIDE SEQUENCE [LARGE SCALE GENOMIC DNA]</scope>
    <source>
        <strain evidence="6 7">NBRC 13444</strain>
    </source>
</reference>
<dbReference type="Pfam" id="PF18130">
    <property type="entry name" value="ATPgrasp_N"/>
    <property type="match status" value="1"/>
</dbReference>
<dbReference type="Gene3D" id="3.30.470.20">
    <property type="entry name" value="ATP-grasp fold, B domain"/>
    <property type="match status" value="1"/>
</dbReference>
<proteinExistence type="predicted"/>
<dbReference type="GO" id="GO:0005524">
    <property type="term" value="F:ATP binding"/>
    <property type="evidence" value="ECO:0007669"/>
    <property type="project" value="UniProtKB-UniRule"/>
</dbReference>
<dbReference type="PANTHER" id="PTHR43585">
    <property type="entry name" value="FUMIPYRROLE BIOSYNTHESIS PROTEIN C"/>
    <property type="match status" value="1"/>
</dbReference>
<evidence type="ECO:0000313" key="7">
    <source>
        <dbReference type="Proteomes" id="UP000287830"/>
    </source>
</evidence>
<dbReference type="PROSITE" id="PS50975">
    <property type="entry name" value="ATP_GRASP"/>
    <property type="match status" value="1"/>
</dbReference>
<evidence type="ECO:0000256" key="4">
    <source>
        <dbReference type="PROSITE-ProRule" id="PRU00409"/>
    </source>
</evidence>
<gene>
    <name evidence="6" type="ORF">OEIGOIKO_00439</name>
</gene>
<dbReference type="SUPFAM" id="SSF56059">
    <property type="entry name" value="Glutathione synthetase ATP-binding domain-like"/>
    <property type="match status" value="1"/>
</dbReference>
<sequence>MGDSTVLLVYARGGPPPSDAIPKVAATADRLHLLLLDPLPLPAVALATRCCTSVTDLTAARPEPGGLSDTIVALARRTAADAVLTFSEFALLAVAEAAERLGLRGPGPGAAKARSKRLMRRAWADAGLPVPRFRPVDSLTDLERAWAELHPPVLLKSAWGAGSIGQVVLERRAQLADAWSHTTGALTAATARGMSELKAGEAHHELIVEELIPATTESWYDGSGYGDYLSVEGMVVDGVYHPVCVTGRLPTVPDFTELGNMAPCVLPEALQHTVSDLSRRAVDALGLGTCGTHTEIKLMADRRLCLLETAARFGGLLLTQQIEAIHGVDLVGALTRAHLGQDPGLPDGLLTGPGRCAAGSVNVLATDSRGRPWTTRPVFVPEAVDWDRLLSPGSGIRVAPDFTVPSGTLMHHYRTGHGSLNLAGVLLLTAPTPQVLLRDSYAVLNGLEQALAGAAPAHD</sequence>
<dbReference type="Gene3D" id="3.40.50.20">
    <property type="match status" value="1"/>
</dbReference>
<dbReference type="OrthoDB" id="24041at2"/>
<dbReference type="AlphaFoldDB" id="A0A7U9PU11"/>
<dbReference type="GO" id="GO:0016874">
    <property type="term" value="F:ligase activity"/>
    <property type="evidence" value="ECO:0007669"/>
    <property type="project" value="UniProtKB-KW"/>
</dbReference>
<keyword evidence="1" id="KW-0436">Ligase</keyword>
<keyword evidence="3 4" id="KW-0067">ATP-binding</keyword>
<dbReference type="PANTHER" id="PTHR43585:SF2">
    <property type="entry name" value="ATP-GRASP ENZYME FSQD"/>
    <property type="match status" value="1"/>
</dbReference>
<evidence type="ECO:0000313" key="6">
    <source>
        <dbReference type="EMBL" id="GCD32722.1"/>
    </source>
</evidence>
<dbReference type="GO" id="GO:0046872">
    <property type="term" value="F:metal ion binding"/>
    <property type="evidence" value="ECO:0007669"/>
    <property type="project" value="InterPro"/>
</dbReference>
<dbReference type="RefSeq" id="WP_125043323.1">
    <property type="nucleotide sequence ID" value="NZ_BHZC01000001.1"/>
</dbReference>
<dbReference type="InterPro" id="IPR052032">
    <property type="entry name" value="ATP-dep_AA_Ligase"/>
</dbReference>